<evidence type="ECO:0000313" key="1">
    <source>
        <dbReference type="EMBL" id="SVB32272.1"/>
    </source>
</evidence>
<sequence length="52" mass="6220">MTDWKSKFNGITLIGLVFFFLVPLKSEAQTREPTSYKIKKNEEVYFKKKRAY</sequence>
<accession>A0A382D2M5</accession>
<organism evidence="1">
    <name type="scientific">marine metagenome</name>
    <dbReference type="NCBI Taxonomy" id="408172"/>
    <lineage>
        <taxon>unclassified sequences</taxon>
        <taxon>metagenomes</taxon>
        <taxon>ecological metagenomes</taxon>
    </lineage>
</organism>
<protein>
    <submittedName>
        <fullName evidence="1">Uncharacterized protein</fullName>
    </submittedName>
</protein>
<feature type="non-terminal residue" evidence="1">
    <location>
        <position position="52"/>
    </location>
</feature>
<gene>
    <name evidence="1" type="ORF">METZ01_LOCUS185126</name>
</gene>
<name>A0A382D2M5_9ZZZZ</name>
<dbReference type="AlphaFoldDB" id="A0A382D2M5"/>
<proteinExistence type="predicted"/>
<dbReference type="EMBL" id="UINC01037174">
    <property type="protein sequence ID" value="SVB32272.1"/>
    <property type="molecule type" value="Genomic_DNA"/>
</dbReference>
<reference evidence="1" key="1">
    <citation type="submission" date="2018-05" db="EMBL/GenBank/DDBJ databases">
        <authorList>
            <person name="Lanie J.A."/>
            <person name="Ng W.-L."/>
            <person name="Kazmierczak K.M."/>
            <person name="Andrzejewski T.M."/>
            <person name="Davidsen T.M."/>
            <person name="Wayne K.J."/>
            <person name="Tettelin H."/>
            <person name="Glass J.I."/>
            <person name="Rusch D."/>
            <person name="Podicherti R."/>
            <person name="Tsui H.-C.T."/>
            <person name="Winkler M.E."/>
        </authorList>
    </citation>
    <scope>NUCLEOTIDE SEQUENCE</scope>
</reference>